<protein>
    <submittedName>
        <fullName evidence="3">META domain-containing protein</fullName>
    </submittedName>
</protein>
<keyword evidence="1" id="KW-0732">Signal</keyword>
<gene>
    <name evidence="3" type="ORF">CYR75_01610</name>
</gene>
<evidence type="ECO:0000313" key="4">
    <source>
        <dbReference type="Proteomes" id="UP000234882"/>
    </source>
</evidence>
<organism evidence="3 4">
    <name type="scientific">Paracoccus jeotgali</name>
    <dbReference type="NCBI Taxonomy" id="2065379"/>
    <lineage>
        <taxon>Bacteria</taxon>
        <taxon>Pseudomonadati</taxon>
        <taxon>Pseudomonadota</taxon>
        <taxon>Alphaproteobacteria</taxon>
        <taxon>Rhodobacterales</taxon>
        <taxon>Paracoccaceae</taxon>
        <taxon>Paracoccus</taxon>
    </lineage>
</organism>
<dbReference type="Gene3D" id="2.40.128.270">
    <property type="match status" value="1"/>
</dbReference>
<evidence type="ECO:0000313" key="3">
    <source>
        <dbReference type="EMBL" id="AUM73159.1"/>
    </source>
</evidence>
<dbReference type="OrthoDB" id="7777568at2"/>
<dbReference type="AlphaFoldDB" id="A0A2K9MBY6"/>
<proteinExistence type="predicted"/>
<dbReference type="InterPro" id="IPR038670">
    <property type="entry name" value="HslJ-like_sf"/>
</dbReference>
<dbReference type="InterPro" id="IPR005184">
    <property type="entry name" value="DUF306_Meta_HslJ"/>
</dbReference>
<feature type="domain" description="DUF306" evidence="2">
    <location>
        <begin position="32"/>
        <end position="126"/>
    </location>
</feature>
<sequence length="150" mass="16039">MFRPITAAALATLALAACEPSAMVPDEPYSTIPTGDYVLFNIGGEVLSVRHTTMTIAPNQITGRTGCNSFAAPISGTPPEIVVGEIQTAGQSCRWSDQEARFFNALRNADRISYEDGVLRIKGPQKALTFEYGRLASPAGPIGRNLNPNQ</sequence>
<dbReference type="Pfam" id="PF03724">
    <property type="entry name" value="META"/>
    <property type="match status" value="1"/>
</dbReference>
<name>A0A2K9MBY6_9RHOB</name>
<dbReference type="RefSeq" id="WP_101498543.1">
    <property type="nucleotide sequence ID" value="NZ_CP025583.1"/>
</dbReference>
<evidence type="ECO:0000259" key="2">
    <source>
        <dbReference type="Pfam" id="PF03724"/>
    </source>
</evidence>
<feature type="signal peptide" evidence="1">
    <location>
        <begin position="1"/>
        <end position="22"/>
    </location>
</feature>
<reference evidence="4" key="1">
    <citation type="submission" date="2017-12" db="EMBL/GenBank/DDBJ databases">
        <title>Genomic analysis of Paracoccus sp. CBA4604.</title>
        <authorList>
            <person name="Roh S.W."/>
            <person name="Kim J.Y."/>
            <person name="Kim J.S."/>
        </authorList>
    </citation>
    <scope>NUCLEOTIDE SEQUENCE [LARGE SCALE GENOMIC DNA]</scope>
    <source>
        <strain evidence="4">CBA4604</strain>
    </source>
</reference>
<keyword evidence="4" id="KW-1185">Reference proteome</keyword>
<dbReference type="KEGG" id="paru:CYR75_01610"/>
<dbReference type="EMBL" id="CP025583">
    <property type="protein sequence ID" value="AUM73159.1"/>
    <property type="molecule type" value="Genomic_DNA"/>
</dbReference>
<accession>A0A2K9MBY6</accession>
<evidence type="ECO:0000256" key="1">
    <source>
        <dbReference type="SAM" id="SignalP"/>
    </source>
</evidence>
<feature type="chain" id="PRO_5014856221" evidence="1">
    <location>
        <begin position="23"/>
        <end position="150"/>
    </location>
</feature>
<dbReference type="PROSITE" id="PS51257">
    <property type="entry name" value="PROKAR_LIPOPROTEIN"/>
    <property type="match status" value="1"/>
</dbReference>
<dbReference type="Proteomes" id="UP000234882">
    <property type="component" value="Chromosome"/>
</dbReference>